<protein>
    <submittedName>
        <fullName evidence="1">Uncharacterized protein</fullName>
    </submittedName>
</protein>
<gene>
    <name evidence="1" type="ORF">L6452_33251</name>
</gene>
<proteinExistence type="predicted"/>
<reference evidence="1 2" key="2">
    <citation type="journal article" date="2022" name="Mol. Ecol. Resour.">
        <title>The genomes of chicory, endive, great burdock and yacon provide insights into Asteraceae paleo-polyploidization history and plant inulin production.</title>
        <authorList>
            <person name="Fan W."/>
            <person name="Wang S."/>
            <person name="Wang H."/>
            <person name="Wang A."/>
            <person name="Jiang F."/>
            <person name="Liu H."/>
            <person name="Zhao H."/>
            <person name="Xu D."/>
            <person name="Zhang Y."/>
        </authorList>
    </citation>
    <scope>NUCLEOTIDE SEQUENCE [LARGE SCALE GENOMIC DNA]</scope>
    <source>
        <strain evidence="2">cv. Niubang</strain>
    </source>
</reference>
<evidence type="ECO:0000313" key="1">
    <source>
        <dbReference type="EMBL" id="KAI3693416.1"/>
    </source>
</evidence>
<organism evidence="1 2">
    <name type="scientific">Arctium lappa</name>
    <name type="common">Greater burdock</name>
    <name type="synonym">Lappa major</name>
    <dbReference type="NCBI Taxonomy" id="4217"/>
    <lineage>
        <taxon>Eukaryota</taxon>
        <taxon>Viridiplantae</taxon>
        <taxon>Streptophyta</taxon>
        <taxon>Embryophyta</taxon>
        <taxon>Tracheophyta</taxon>
        <taxon>Spermatophyta</taxon>
        <taxon>Magnoliopsida</taxon>
        <taxon>eudicotyledons</taxon>
        <taxon>Gunneridae</taxon>
        <taxon>Pentapetalae</taxon>
        <taxon>asterids</taxon>
        <taxon>campanulids</taxon>
        <taxon>Asterales</taxon>
        <taxon>Asteraceae</taxon>
        <taxon>Carduoideae</taxon>
        <taxon>Cardueae</taxon>
        <taxon>Arctiinae</taxon>
        <taxon>Arctium</taxon>
    </lineage>
</organism>
<name>A0ACB8Z7S2_ARCLA</name>
<accession>A0ACB8Z7S2</accession>
<comment type="caution">
    <text evidence="1">The sequence shown here is derived from an EMBL/GenBank/DDBJ whole genome shotgun (WGS) entry which is preliminary data.</text>
</comment>
<evidence type="ECO:0000313" key="2">
    <source>
        <dbReference type="Proteomes" id="UP001055879"/>
    </source>
</evidence>
<keyword evidence="2" id="KW-1185">Reference proteome</keyword>
<dbReference type="Proteomes" id="UP001055879">
    <property type="component" value="Linkage Group LG11"/>
</dbReference>
<reference evidence="2" key="1">
    <citation type="journal article" date="2022" name="Mol. Ecol. Resour.">
        <title>The genomes of chicory, endive, great burdock and yacon provide insights into Asteraceae palaeo-polyploidization history and plant inulin production.</title>
        <authorList>
            <person name="Fan W."/>
            <person name="Wang S."/>
            <person name="Wang H."/>
            <person name="Wang A."/>
            <person name="Jiang F."/>
            <person name="Liu H."/>
            <person name="Zhao H."/>
            <person name="Xu D."/>
            <person name="Zhang Y."/>
        </authorList>
    </citation>
    <scope>NUCLEOTIDE SEQUENCE [LARGE SCALE GENOMIC DNA]</scope>
    <source>
        <strain evidence="2">cv. Niubang</strain>
    </source>
</reference>
<dbReference type="EMBL" id="CM042057">
    <property type="protein sequence ID" value="KAI3693416.1"/>
    <property type="molecule type" value="Genomic_DNA"/>
</dbReference>
<sequence>MVVVTTISEERNFKMETVNYSLSPSLLYVTMFSIFEKTCEIHPASQLPLSPPNLLCVISPPSSVAGDLFSLTVSLSHSPISENLLSLEIETIEFSPPR</sequence>